<evidence type="ECO:0000256" key="1">
    <source>
        <dbReference type="SAM" id="Phobius"/>
    </source>
</evidence>
<feature type="transmembrane region" description="Helical" evidence="1">
    <location>
        <begin position="20"/>
        <end position="43"/>
    </location>
</feature>
<dbReference type="AlphaFoldDB" id="A0A6C0LWA0"/>
<name>A0A6C0LWA0_9ZZZZ</name>
<proteinExistence type="predicted"/>
<keyword evidence="1" id="KW-0812">Transmembrane</keyword>
<protein>
    <submittedName>
        <fullName evidence="2">Uncharacterized protein</fullName>
    </submittedName>
</protein>
<accession>A0A6C0LWA0</accession>
<keyword evidence="1" id="KW-1133">Transmembrane helix</keyword>
<keyword evidence="1" id="KW-0472">Membrane</keyword>
<organism evidence="2">
    <name type="scientific">viral metagenome</name>
    <dbReference type="NCBI Taxonomy" id="1070528"/>
    <lineage>
        <taxon>unclassified sequences</taxon>
        <taxon>metagenomes</taxon>
        <taxon>organismal metagenomes</taxon>
    </lineage>
</organism>
<evidence type="ECO:0000313" key="2">
    <source>
        <dbReference type="EMBL" id="QHU33512.1"/>
    </source>
</evidence>
<dbReference type="EMBL" id="MN740558">
    <property type="protein sequence ID" value="QHU33512.1"/>
    <property type="molecule type" value="Genomic_DNA"/>
</dbReference>
<sequence>MGSGIVKKFKNMSTSKKAVILLVVGIMVVTIVVVGILFALGVIPKRNPEPEMMYLSRSDVSTSDEPDIPANDIVPGYFRDGGCMANLHSHKIPASSIENCRAIARNINGVIAVGFRNGNHSDESNKNTCLFYKCISPKEFYDRNDPVNANDTVHTMSCVNDAEVFEECV</sequence>
<reference evidence="2" key="1">
    <citation type="journal article" date="2020" name="Nature">
        <title>Giant virus diversity and host interactions through global metagenomics.</title>
        <authorList>
            <person name="Schulz F."/>
            <person name="Roux S."/>
            <person name="Paez-Espino D."/>
            <person name="Jungbluth S."/>
            <person name="Walsh D.A."/>
            <person name="Denef V.J."/>
            <person name="McMahon K.D."/>
            <person name="Konstantinidis K.T."/>
            <person name="Eloe-Fadrosh E.A."/>
            <person name="Kyrpides N.C."/>
            <person name="Woyke T."/>
        </authorList>
    </citation>
    <scope>NUCLEOTIDE SEQUENCE</scope>
    <source>
        <strain evidence="2">GVMAG-S-1016704-121</strain>
    </source>
</reference>